<evidence type="ECO:0000256" key="4">
    <source>
        <dbReference type="ARBA" id="ARBA00022989"/>
    </source>
</evidence>
<dbReference type="RefSeq" id="WP_136352603.1">
    <property type="nucleotide sequence ID" value="NZ_CP046266.1"/>
</dbReference>
<evidence type="ECO:0000256" key="5">
    <source>
        <dbReference type="ARBA" id="ARBA00023136"/>
    </source>
</evidence>
<feature type="domain" description="Na+/H+ antiporter NhaC-like C-terminal" evidence="6">
    <location>
        <begin position="151"/>
        <end position="438"/>
    </location>
</feature>
<comment type="caution">
    <text evidence="8">The sequence shown here is derived from an EMBL/GenBank/DDBJ whole genome shotgun (WGS) entry which is preliminary data.</text>
</comment>
<keyword evidence="5" id="KW-0472">Membrane</keyword>
<dbReference type="Pfam" id="PF13726">
    <property type="entry name" value="Na_H_antiport_2"/>
    <property type="match status" value="1"/>
</dbReference>
<evidence type="ECO:0000256" key="2">
    <source>
        <dbReference type="ARBA" id="ARBA00022475"/>
    </source>
</evidence>
<accession>A0A4S4C0D3</accession>
<protein>
    <submittedName>
        <fullName evidence="8">Na+/H+ antiporter family protein</fullName>
    </submittedName>
</protein>
<proteinExistence type="predicted"/>
<dbReference type="OrthoDB" id="9772446at2"/>
<evidence type="ECO:0000259" key="6">
    <source>
        <dbReference type="Pfam" id="PF03553"/>
    </source>
</evidence>
<dbReference type="Proteomes" id="UP000310334">
    <property type="component" value="Unassembled WGS sequence"/>
</dbReference>
<keyword evidence="2" id="KW-1003">Cell membrane</keyword>
<organism evidence="8 9">
    <name type="scientific">Metabacillus sediminilitoris</name>
    <dbReference type="NCBI Taxonomy" id="2567941"/>
    <lineage>
        <taxon>Bacteria</taxon>
        <taxon>Bacillati</taxon>
        <taxon>Bacillota</taxon>
        <taxon>Bacilli</taxon>
        <taxon>Bacillales</taxon>
        <taxon>Bacillaceae</taxon>
        <taxon>Metabacillus</taxon>
    </lineage>
</organism>
<comment type="subcellular location">
    <subcellularLocation>
        <location evidence="1">Cell membrane</location>
        <topology evidence="1">Multi-pass membrane protein</topology>
    </subcellularLocation>
</comment>
<dbReference type="PANTHER" id="PTHR37821:SF1">
    <property type="entry name" value="AMINO ACID TRANSPORTER YUIF-RELATED"/>
    <property type="match status" value="1"/>
</dbReference>
<evidence type="ECO:0000259" key="7">
    <source>
        <dbReference type="Pfam" id="PF13726"/>
    </source>
</evidence>
<dbReference type="EMBL" id="SSNT01000005">
    <property type="protein sequence ID" value="THF81026.1"/>
    <property type="molecule type" value="Genomic_DNA"/>
</dbReference>
<dbReference type="AlphaFoldDB" id="A0A4S4C0D3"/>
<evidence type="ECO:0000313" key="9">
    <source>
        <dbReference type="Proteomes" id="UP000310334"/>
    </source>
</evidence>
<dbReference type="PANTHER" id="PTHR37821">
    <property type="entry name" value="AMINO ACID TRANSPORTER YUIF-RELATED"/>
    <property type="match status" value="1"/>
</dbReference>
<dbReference type="InterPro" id="IPR018461">
    <property type="entry name" value="Na/H_Antiport_NhaC-like_C"/>
</dbReference>
<evidence type="ECO:0000256" key="3">
    <source>
        <dbReference type="ARBA" id="ARBA00022692"/>
    </source>
</evidence>
<dbReference type="InterPro" id="IPR032813">
    <property type="entry name" value="Na_H_antiport_N"/>
</dbReference>
<gene>
    <name evidence="8" type="ORF">E6W99_07640</name>
</gene>
<reference evidence="8 9" key="1">
    <citation type="submission" date="2019-04" db="EMBL/GenBank/DDBJ databases">
        <title>Bacillus sediminilitoris sp. nov., isolated from a tidal flat sediment on the East China Sea.</title>
        <authorList>
            <person name="Wei Y."/>
            <person name="Mao H."/>
            <person name="Fang J."/>
        </authorList>
    </citation>
    <scope>NUCLEOTIDE SEQUENCE [LARGE SCALE GENOMIC DNA]</scope>
    <source>
        <strain evidence="8 9">DSL-17</strain>
    </source>
</reference>
<keyword evidence="4" id="KW-1133">Transmembrane helix</keyword>
<keyword evidence="9" id="KW-1185">Reference proteome</keyword>
<keyword evidence="3" id="KW-0812">Transmembrane</keyword>
<name>A0A4S4C0D3_9BACI</name>
<dbReference type="Pfam" id="PF03553">
    <property type="entry name" value="Na_H_antiporter"/>
    <property type="match status" value="1"/>
</dbReference>
<evidence type="ECO:0000256" key="1">
    <source>
        <dbReference type="ARBA" id="ARBA00004651"/>
    </source>
</evidence>
<sequence length="444" mass="46691">MNAVLIAVTVMLILSLLRINVVFALIVGALVGGLTGGLGIAATIEAFTNGLGGSATIALSYALLGAFAVALSKTGLPDAMVATAIKVVGKEGEEKRKTLSKALILLIILIISIFSQNVVPVHIAFIPVLIPPLLKVLNELQVDRRLIATIIAFGLITPYMYLPVGFGAIFQGIMQTNMEKSGLEVSLSDIPTAMAIPALGMVVGLLIAIFFTYRKKRHYETREVTGQDLENPYTKKSIMIGIIAIIASLSVQLFLSQKLEVEGMIFGALAGLIVLFIGGVLKRNEADIVMTNGMKMMAFIGFVMITASGFASVIQETGHVEQLVEKSANLIGGNQAIGALLMLLVGLLVTMGIGSSFSTVPIITAIFVPLCIQLGFSPMATIAIIGTAGALGDAGSPASDSTLGPTSGLAVDGNHNHIWDTCVPTFFHYNIPLIIFGWIAAIIL</sequence>
<feature type="domain" description="Putative Na+/H+ antiporter N-terminal" evidence="7">
    <location>
        <begin position="2"/>
        <end position="87"/>
    </location>
</feature>
<dbReference type="GO" id="GO:0005886">
    <property type="term" value="C:plasma membrane"/>
    <property type="evidence" value="ECO:0007669"/>
    <property type="project" value="UniProtKB-SubCell"/>
</dbReference>
<dbReference type="InterPro" id="IPR052576">
    <property type="entry name" value="AA_Transporter-Related"/>
</dbReference>
<evidence type="ECO:0000313" key="8">
    <source>
        <dbReference type="EMBL" id="THF81026.1"/>
    </source>
</evidence>